<dbReference type="OrthoDB" id="9861354at2"/>
<keyword evidence="3" id="KW-1185">Reference proteome</keyword>
<proteinExistence type="predicted"/>
<protein>
    <submittedName>
        <fullName evidence="2">Uncharacterized protein</fullName>
    </submittedName>
</protein>
<feature type="signal peptide" evidence="1">
    <location>
        <begin position="1"/>
        <end position="19"/>
    </location>
</feature>
<reference evidence="2 3" key="1">
    <citation type="journal article" date="2015" name="Int. J. Syst. Evol. Microbiol.">
        <title>Flavisolibacter ginsenosidimutans sp. nov., with ginsenoside-converting activity isolated from soil used for cultivating ginseng.</title>
        <authorList>
            <person name="Zhao Y."/>
            <person name="Liu Q."/>
            <person name="Kang M.S."/>
            <person name="Jin F."/>
            <person name="Yu H."/>
            <person name="Im W.T."/>
        </authorList>
    </citation>
    <scope>NUCLEOTIDE SEQUENCE [LARGE SCALE GENOMIC DNA]</scope>
    <source>
        <strain evidence="2 3">Gsoil 636</strain>
    </source>
</reference>
<feature type="chain" id="PRO_5022891467" evidence="1">
    <location>
        <begin position="20"/>
        <end position="111"/>
    </location>
</feature>
<dbReference type="AlphaFoldDB" id="A0A5B8UJ88"/>
<dbReference type="EMBL" id="CP042433">
    <property type="protein sequence ID" value="QEC56747.1"/>
    <property type="molecule type" value="Genomic_DNA"/>
</dbReference>
<evidence type="ECO:0000256" key="1">
    <source>
        <dbReference type="SAM" id="SignalP"/>
    </source>
</evidence>
<sequence>MKNLFFLFLLAILSTTASAQDKQAADSNVTLKGFPVLHSYVAPDVIERAKKKYGRSLYSMEKSTAANCQNSFLVGLIRNRRLTMEWMCDDPKMVLRTGALNFYASMKSGRN</sequence>
<keyword evidence="1" id="KW-0732">Signal</keyword>
<name>A0A5B8UJ88_9BACT</name>
<organism evidence="2 3">
    <name type="scientific">Flavisolibacter ginsenosidimutans</name>
    <dbReference type="NCBI Taxonomy" id="661481"/>
    <lineage>
        <taxon>Bacteria</taxon>
        <taxon>Pseudomonadati</taxon>
        <taxon>Bacteroidota</taxon>
        <taxon>Chitinophagia</taxon>
        <taxon>Chitinophagales</taxon>
        <taxon>Chitinophagaceae</taxon>
        <taxon>Flavisolibacter</taxon>
    </lineage>
</organism>
<dbReference type="KEGG" id="fgg:FSB75_12840"/>
<evidence type="ECO:0000313" key="2">
    <source>
        <dbReference type="EMBL" id="QEC56747.1"/>
    </source>
</evidence>
<gene>
    <name evidence="2" type="ORF">FSB75_12840</name>
</gene>
<evidence type="ECO:0000313" key="3">
    <source>
        <dbReference type="Proteomes" id="UP000321204"/>
    </source>
</evidence>
<accession>A0A5B8UJ88</accession>
<dbReference type="RefSeq" id="WP_146788101.1">
    <property type="nucleotide sequence ID" value="NZ_BAABIO010000003.1"/>
</dbReference>
<dbReference type="Proteomes" id="UP000321204">
    <property type="component" value="Chromosome"/>
</dbReference>